<reference evidence="5 6" key="1">
    <citation type="submission" date="2019-04" db="EMBL/GenBank/DDBJ databases">
        <title>Alteromonas portus sp. nov., an alginate lyase-excreting marine bacterium.</title>
        <authorList>
            <person name="Huang H."/>
            <person name="Mo K."/>
            <person name="Bao S."/>
        </authorList>
    </citation>
    <scope>NUCLEOTIDE SEQUENCE [LARGE SCALE GENOMIC DNA]</scope>
    <source>
        <strain evidence="5 6">HB161718</strain>
    </source>
</reference>
<dbReference type="AlphaFoldDB" id="A0A4U0Z8J3"/>
<dbReference type="InterPro" id="IPR036291">
    <property type="entry name" value="NAD(P)-bd_dom_sf"/>
</dbReference>
<accession>A0A4U0Z8J3</accession>
<dbReference type="InterPro" id="IPR002347">
    <property type="entry name" value="SDR_fam"/>
</dbReference>
<dbReference type="PRINTS" id="PR00080">
    <property type="entry name" value="SDRFAMILY"/>
</dbReference>
<organism evidence="5 6">
    <name type="scientific">Alteromonas portus</name>
    <dbReference type="NCBI Taxonomy" id="2565549"/>
    <lineage>
        <taxon>Bacteria</taxon>
        <taxon>Pseudomonadati</taxon>
        <taxon>Pseudomonadota</taxon>
        <taxon>Gammaproteobacteria</taxon>
        <taxon>Alteromonadales</taxon>
        <taxon>Alteromonadaceae</taxon>
        <taxon>Alteromonas/Salinimonas group</taxon>
        <taxon>Alteromonas</taxon>
    </lineage>
</organism>
<dbReference type="PANTHER" id="PTHR44169">
    <property type="entry name" value="NADPH-DEPENDENT 1-ACYLDIHYDROXYACETONE PHOSPHATE REDUCTASE"/>
    <property type="match status" value="1"/>
</dbReference>
<keyword evidence="6" id="KW-1185">Reference proteome</keyword>
<dbReference type="NCBIfam" id="NF006120">
    <property type="entry name" value="PRK08264.1-6"/>
    <property type="match status" value="1"/>
</dbReference>
<dbReference type="OrthoDB" id="154414at2"/>
<evidence type="ECO:0000313" key="5">
    <source>
        <dbReference type="EMBL" id="TKB02231.1"/>
    </source>
</evidence>
<dbReference type="SMART" id="SM00822">
    <property type="entry name" value="PKS_KR"/>
    <property type="match status" value="1"/>
</dbReference>
<proteinExistence type="inferred from homology"/>
<dbReference type="SUPFAM" id="SSF51735">
    <property type="entry name" value="NAD(P)-binding Rossmann-fold domains"/>
    <property type="match status" value="1"/>
</dbReference>
<sequence>MELQGKTALITGANRGIGEATVKALFDKGVSKVYLAVRDTESTTHLHAKYAEKVETLQVDVTDKASVQKLAQKATDTHIVVNNAGVMKHESPLSENAEDALRSEFEVNVFGLLHVAQAFESTLVANKGAIVQLNSIASVKTFGDISTYCASKAATYSLTQGLREKLSEKGVAVISIHPGPIGTDMGKNAGFDDAPGPEVVANAIAEALESEDFHTFPDDVAKQIGDAYASFADNIILGDMSL</sequence>
<dbReference type="Proteomes" id="UP000305471">
    <property type="component" value="Unassembled WGS sequence"/>
</dbReference>
<name>A0A4U0Z8J3_9ALTE</name>
<evidence type="ECO:0000256" key="3">
    <source>
        <dbReference type="RuleBase" id="RU000363"/>
    </source>
</evidence>
<gene>
    <name evidence="5" type="ORF">E5672_14060</name>
</gene>
<dbReference type="PROSITE" id="PS00061">
    <property type="entry name" value="ADH_SHORT"/>
    <property type="match status" value="1"/>
</dbReference>
<dbReference type="PRINTS" id="PR00081">
    <property type="entry name" value="GDHRDH"/>
</dbReference>
<evidence type="ECO:0000259" key="4">
    <source>
        <dbReference type="SMART" id="SM00822"/>
    </source>
</evidence>
<dbReference type="GO" id="GO:0016491">
    <property type="term" value="F:oxidoreductase activity"/>
    <property type="evidence" value="ECO:0007669"/>
    <property type="project" value="UniProtKB-KW"/>
</dbReference>
<dbReference type="InterPro" id="IPR020904">
    <property type="entry name" value="Sc_DH/Rdtase_CS"/>
</dbReference>
<dbReference type="EMBL" id="SWCO01000008">
    <property type="protein sequence ID" value="TKB02231.1"/>
    <property type="molecule type" value="Genomic_DNA"/>
</dbReference>
<keyword evidence="2" id="KW-0560">Oxidoreductase</keyword>
<dbReference type="InterPro" id="IPR057326">
    <property type="entry name" value="KR_dom"/>
</dbReference>
<evidence type="ECO:0000256" key="1">
    <source>
        <dbReference type="ARBA" id="ARBA00006484"/>
    </source>
</evidence>
<dbReference type="PANTHER" id="PTHR44169:SF6">
    <property type="entry name" value="NADPH-DEPENDENT 1-ACYLDIHYDROXYACETONE PHOSPHATE REDUCTASE"/>
    <property type="match status" value="1"/>
</dbReference>
<dbReference type="Pfam" id="PF00106">
    <property type="entry name" value="adh_short"/>
    <property type="match status" value="1"/>
</dbReference>
<evidence type="ECO:0000313" key="6">
    <source>
        <dbReference type="Proteomes" id="UP000305471"/>
    </source>
</evidence>
<comment type="caution">
    <text evidence="5">The sequence shown here is derived from an EMBL/GenBank/DDBJ whole genome shotgun (WGS) entry which is preliminary data.</text>
</comment>
<dbReference type="Gene3D" id="3.40.50.720">
    <property type="entry name" value="NAD(P)-binding Rossmann-like Domain"/>
    <property type="match status" value="1"/>
</dbReference>
<comment type="similarity">
    <text evidence="1 3">Belongs to the short-chain dehydrogenases/reductases (SDR) family.</text>
</comment>
<protein>
    <submittedName>
        <fullName evidence="5">SDR family NAD(P)-dependent oxidoreductase</fullName>
    </submittedName>
</protein>
<feature type="domain" description="Ketoreductase" evidence="4">
    <location>
        <begin position="6"/>
        <end position="184"/>
    </location>
</feature>
<evidence type="ECO:0000256" key="2">
    <source>
        <dbReference type="ARBA" id="ARBA00023002"/>
    </source>
</evidence>